<keyword evidence="4 5" id="KW-0472">Membrane</keyword>
<organism evidence="7 8">
    <name type="scientific">Gordonia defluvii</name>
    <dbReference type="NCBI Taxonomy" id="283718"/>
    <lineage>
        <taxon>Bacteria</taxon>
        <taxon>Bacillati</taxon>
        <taxon>Actinomycetota</taxon>
        <taxon>Actinomycetes</taxon>
        <taxon>Mycobacteriales</taxon>
        <taxon>Gordoniaceae</taxon>
        <taxon>Gordonia</taxon>
    </lineage>
</organism>
<evidence type="ECO:0000313" key="7">
    <source>
        <dbReference type="EMBL" id="GAA3022672.1"/>
    </source>
</evidence>
<keyword evidence="3 5" id="KW-1133">Transmembrane helix</keyword>
<dbReference type="Proteomes" id="UP001501035">
    <property type="component" value="Unassembled WGS sequence"/>
</dbReference>
<sequence length="174" mass="18350">MVSLVLLTVVVVAGAVTAADRPLPTAMAGWVAGLHRYLTLGVLGLLTIHIGAAVIDTYVDLAWSAVIVPFTGGYRPAGVGWGAVAIDALGLVALTSWLRPRLSRRGWHAMHWLAYVVAVAAVVHAVTMASADKPVFLVITLGCGAVMGLSTVWRVCSTSPDRRRRARVAAGEWT</sequence>
<gene>
    <name evidence="7" type="ORF">GCM10010528_00980</name>
</gene>
<dbReference type="Pfam" id="PF01794">
    <property type="entry name" value="Ferric_reduct"/>
    <property type="match status" value="1"/>
</dbReference>
<feature type="transmembrane region" description="Helical" evidence="5">
    <location>
        <begin position="78"/>
        <end position="98"/>
    </location>
</feature>
<reference evidence="8" key="1">
    <citation type="journal article" date="2019" name="Int. J. Syst. Evol. Microbiol.">
        <title>The Global Catalogue of Microorganisms (GCM) 10K type strain sequencing project: providing services to taxonomists for standard genome sequencing and annotation.</title>
        <authorList>
            <consortium name="The Broad Institute Genomics Platform"/>
            <consortium name="The Broad Institute Genome Sequencing Center for Infectious Disease"/>
            <person name="Wu L."/>
            <person name="Ma J."/>
        </authorList>
    </citation>
    <scope>NUCLEOTIDE SEQUENCE [LARGE SCALE GENOMIC DNA]</scope>
    <source>
        <strain evidence="8">JCM 14234</strain>
    </source>
</reference>
<protein>
    <recommendedName>
        <fullName evidence="6">Ferric oxidoreductase domain-containing protein</fullName>
    </recommendedName>
</protein>
<proteinExistence type="predicted"/>
<evidence type="ECO:0000256" key="1">
    <source>
        <dbReference type="ARBA" id="ARBA00004141"/>
    </source>
</evidence>
<keyword evidence="2 5" id="KW-0812">Transmembrane</keyword>
<evidence type="ECO:0000313" key="8">
    <source>
        <dbReference type="Proteomes" id="UP001501035"/>
    </source>
</evidence>
<feature type="transmembrane region" description="Helical" evidence="5">
    <location>
        <begin position="135"/>
        <end position="156"/>
    </location>
</feature>
<evidence type="ECO:0000256" key="3">
    <source>
        <dbReference type="ARBA" id="ARBA00022989"/>
    </source>
</evidence>
<accession>A0ABP6KVU8</accession>
<evidence type="ECO:0000256" key="2">
    <source>
        <dbReference type="ARBA" id="ARBA00022692"/>
    </source>
</evidence>
<comment type="subcellular location">
    <subcellularLocation>
        <location evidence="1">Membrane</location>
        <topology evidence="1">Multi-pass membrane protein</topology>
    </subcellularLocation>
</comment>
<evidence type="ECO:0000256" key="4">
    <source>
        <dbReference type="ARBA" id="ARBA00023136"/>
    </source>
</evidence>
<evidence type="ECO:0000256" key="5">
    <source>
        <dbReference type="SAM" id="Phobius"/>
    </source>
</evidence>
<keyword evidence="8" id="KW-1185">Reference proteome</keyword>
<feature type="transmembrane region" description="Helical" evidence="5">
    <location>
        <begin position="110"/>
        <end position="129"/>
    </location>
</feature>
<feature type="domain" description="Ferric oxidoreductase" evidence="6">
    <location>
        <begin position="4"/>
        <end position="122"/>
    </location>
</feature>
<comment type="caution">
    <text evidence="7">The sequence shown here is derived from an EMBL/GenBank/DDBJ whole genome shotgun (WGS) entry which is preliminary data.</text>
</comment>
<name>A0ABP6KVU8_9ACTN</name>
<dbReference type="EMBL" id="BAAAVS010000001">
    <property type="protein sequence ID" value="GAA3022672.1"/>
    <property type="molecule type" value="Genomic_DNA"/>
</dbReference>
<dbReference type="InterPro" id="IPR013130">
    <property type="entry name" value="Fe3_Rdtase_TM_dom"/>
</dbReference>
<evidence type="ECO:0000259" key="6">
    <source>
        <dbReference type="Pfam" id="PF01794"/>
    </source>
</evidence>